<gene>
    <name evidence="3" type="ORF">GGH94_001352</name>
</gene>
<dbReference type="EMBL" id="JANBUY010000032">
    <property type="protein sequence ID" value="KAJ2866704.1"/>
    <property type="molecule type" value="Genomic_DNA"/>
</dbReference>
<evidence type="ECO:0000313" key="4">
    <source>
        <dbReference type="Proteomes" id="UP001140074"/>
    </source>
</evidence>
<sequence length="352" mass="39726">MTSTHGILGDWFIASYALSISSIITSTVCVIAVIGYIFWDRLYLNRTSFRLSASVAASNLVSSACRLCTYHSAFMAEQSDTRLRILYWLQSAGDLCVVFLAMSISLHLLLTVLMRKLYIARRLQQWYEVICVFLALLISHPILYMYNKVEWDGQLQMLVFDGVLPLYRKSQWPVYLAWVLLGIIFCLCASIGVVFILKVSPPVSGKHNSSISSGPRTPSASERSATWEELTLSPLRGQNNDGMKSIALRIACYGSIPLITQLWSVVCNLSPSATWIYGMAYSMPSTTGLLCLLLLVSNPAWDEDRQRLRDMIRYWGKDRRGRDELRLDFAKLDASTIHLSPYQSRQCSVSND</sequence>
<evidence type="ECO:0000256" key="1">
    <source>
        <dbReference type="SAM" id="MobiDB-lite"/>
    </source>
</evidence>
<keyword evidence="2" id="KW-1133">Transmembrane helix</keyword>
<accession>A0A9W8M883</accession>
<keyword evidence="2" id="KW-0812">Transmembrane</keyword>
<name>A0A9W8M883_9FUNG</name>
<feature type="transmembrane region" description="Helical" evidence="2">
    <location>
        <begin position="246"/>
        <end position="263"/>
    </location>
</feature>
<feature type="transmembrane region" description="Helical" evidence="2">
    <location>
        <begin position="275"/>
        <end position="301"/>
    </location>
</feature>
<feature type="transmembrane region" description="Helical" evidence="2">
    <location>
        <begin position="175"/>
        <end position="197"/>
    </location>
</feature>
<feature type="transmembrane region" description="Helical" evidence="2">
    <location>
        <begin position="126"/>
        <end position="146"/>
    </location>
</feature>
<dbReference type="Proteomes" id="UP001140074">
    <property type="component" value="Unassembled WGS sequence"/>
</dbReference>
<evidence type="ECO:0000256" key="2">
    <source>
        <dbReference type="SAM" id="Phobius"/>
    </source>
</evidence>
<proteinExistence type="predicted"/>
<organism evidence="3 4">
    <name type="scientific">Coemansia aciculifera</name>
    <dbReference type="NCBI Taxonomy" id="417176"/>
    <lineage>
        <taxon>Eukaryota</taxon>
        <taxon>Fungi</taxon>
        <taxon>Fungi incertae sedis</taxon>
        <taxon>Zoopagomycota</taxon>
        <taxon>Kickxellomycotina</taxon>
        <taxon>Kickxellomycetes</taxon>
        <taxon>Kickxellales</taxon>
        <taxon>Kickxellaceae</taxon>
        <taxon>Coemansia</taxon>
    </lineage>
</organism>
<feature type="compositionally biased region" description="Polar residues" evidence="1">
    <location>
        <begin position="206"/>
        <end position="224"/>
    </location>
</feature>
<reference evidence="3" key="1">
    <citation type="submission" date="2022-07" db="EMBL/GenBank/DDBJ databases">
        <title>Phylogenomic reconstructions and comparative analyses of Kickxellomycotina fungi.</title>
        <authorList>
            <person name="Reynolds N.K."/>
            <person name="Stajich J.E."/>
            <person name="Barry K."/>
            <person name="Grigoriev I.V."/>
            <person name="Crous P."/>
            <person name="Smith M.E."/>
        </authorList>
    </citation>
    <scope>NUCLEOTIDE SEQUENCE</scope>
    <source>
        <strain evidence="3">RSA 476</strain>
    </source>
</reference>
<feature type="transmembrane region" description="Helical" evidence="2">
    <location>
        <begin position="12"/>
        <end position="39"/>
    </location>
</feature>
<keyword evidence="2" id="KW-0472">Membrane</keyword>
<protein>
    <submittedName>
        <fullName evidence="3">Uncharacterized protein</fullName>
    </submittedName>
</protein>
<feature type="transmembrane region" description="Helical" evidence="2">
    <location>
        <begin position="85"/>
        <end position="114"/>
    </location>
</feature>
<comment type="caution">
    <text evidence="3">The sequence shown here is derived from an EMBL/GenBank/DDBJ whole genome shotgun (WGS) entry which is preliminary data.</text>
</comment>
<feature type="region of interest" description="Disordered" evidence="1">
    <location>
        <begin position="202"/>
        <end position="225"/>
    </location>
</feature>
<evidence type="ECO:0000313" key="3">
    <source>
        <dbReference type="EMBL" id="KAJ2866704.1"/>
    </source>
</evidence>
<keyword evidence="4" id="KW-1185">Reference proteome</keyword>
<dbReference type="AlphaFoldDB" id="A0A9W8M883"/>